<name>A0A914R931_9BILA</name>
<sequence>MLKLTLKTSLSVKSFGFTENLLENVNKDIKTNDLQKAWNIIGKVSSDLTDVSIGQCLPQEIVRISSFKFYVVSAAFAEITKDLIDVSIAAIYCADEIANGDSKIRATLIKKVQSQLREIYSVSKTYVKFLLEDFLVYQTLTGILRLHFEKHYGESRISTENYNKTAEDIRHYLDIRGYGL</sequence>
<dbReference type="Proteomes" id="UP000887578">
    <property type="component" value="Unplaced"/>
</dbReference>
<proteinExistence type="predicted"/>
<evidence type="ECO:0000313" key="2">
    <source>
        <dbReference type="WBParaSite" id="PDA_v2.g8115.t1"/>
    </source>
</evidence>
<organism evidence="1 2">
    <name type="scientific">Panagrolaimus davidi</name>
    <dbReference type="NCBI Taxonomy" id="227884"/>
    <lineage>
        <taxon>Eukaryota</taxon>
        <taxon>Metazoa</taxon>
        <taxon>Ecdysozoa</taxon>
        <taxon>Nematoda</taxon>
        <taxon>Chromadorea</taxon>
        <taxon>Rhabditida</taxon>
        <taxon>Tylenchina</taxon>
        <taxon>Panagrolaimomorpha</taxon>
        <taxon>Panagrolaimoidea</taxon>
        <taxon>Panagrolaimidae</taxon>
        <taxon>Panagrolaimus</taxon>
    </lineage>
</organism>
<keyword evidence="1" id="KW-1185">Reference proteome</keyword>
<dbReference type="WBParaSite" id="PDA_v2.g8115.t1">
    <property type="protein sequence ID" value="PDA_v2.g8115.t1"/>
    <property type="gene ID" value="PDA_v2.g8115"/>
</dbReference>
<evidence type="ECO:0000313" key="1">
    <source>
        <dbReference type="Proteomes" id="UP000887578"/>
    </source>
</evidence>
<accession>A0A914R931</accession>
<protein>
    <submittedName>
        <fullName evidence="2">Uncharacterized protein</fullName>
    </submittedName>
</protein>
<dbReference type="AlphaFoldDB" id="A0A914R931"/>
<reference evidence="2" key="1">
    <citation type="submission" date="2022-11" db="UniProtKB">
        <authorList>
            <consortium name="WormBaseParasite"/>
        </authorList>
    </citation>
    <scope>IDENTIFICATION</scope>
</reference>